<organism evidence="2 3">
    <name type="scientific">Taylorella equigenitalis (strain MCE9)</name>
    <dbReference type="NCBI Taxonomy" id="937774"/>
    <lineage>
        <taxon>Bacteria</taxon>
        <taxon>Pseudomonadati</taxon>
        <taxon>Pseudomonadota</taxon>
        <taxon>Betaproteobacteria</taxon>
        <taxon>Burkholderiales</taxon>
        <taxon>Alcaligenaceae</taxon>
        <taxon>Taylorella</taxon>
    </lineage>
</organism>
<dbReference type="EMBL" id="CP002456">
    <property type="protein sequence ID" value="ADU91964.1"/>
    <property type="molecule type" value="Genomic_DNA"/>
</dbReference>
<gene>
    <name evidence="2" type="ordered locus">TEQUI_1040</name>
</gene>
<accession>A0A654KHP9</accession>
<reference evidence="2 3" key="1">
    <citation type="journal article" date="2011" name="J. Bacteriol.">
        <title>Genome sequence of Taylorella equigenitalis MCE9, the causative agent of contagious equine metritis.</title>
        <authorList>
            <person name="Hebert L."/>
            <person name="Moumen B."/>
            <person name="Duquesne F."/>
            <person name="Breuil M.F."/>
            <person name="Laugier C."/>
            <person name="Batto J.M."/>
            <person name="Renault P."/>
            <person name="Petry S."/>
        </authorList>
    </citation>
    <scope>NUCLEOTIDE SEQUENCE [LARGE SCALE GENOMIC DNA]</scope>
    <source>
        <strain evidence="2 3">MCE9</strain>
    </source>
</reference>
<dbReference type="Pfam" id="PF08972">
    <property type="entry name" value="DUF1902"/>
    <property type="match status" value="1"/>
</dbReference>
<name>A0A654KHP9_TAYEM</name>
<evidence type="ECO:0000259" key="1">
    <source>
        <dbReference type="Pfam" id="PF08972"/>
    </source>
</evidence>
<evidence type="ECO:0000313" key="2">
    <source>
        <dbReference type="EMBL" id="ADU91964.1"/>
    </source>
</evidence>
<evidence type="ECO:0000313" key="3">
    <source>
        <dbReference type="Proteomes" id="UP000007472"/>
    </source>
</evidence>
<dbReference type="Proteomes" id="UP000007472">
    <property type="component" value="Chromosome"/>
</dbReference>
<dbReference type="InterPro" id="IPR015066">
    <property type="entry name" value="DUF1902"/>
</dbReference>
<proteinExistence type="predicted"/>
<protein>
    <recommendedName>
        <fullName evidence="1">DUF1902 domain-containing protein</fullName>
    </recommendedName>
</protein>
<feature type="domain" description="DUF1902" evidence="1">
    <location>
        <begin position="23"/>
        <end position="69"/>
    </location>
</feature>
<dbReference type="Gene3D" id="3.30.2390.10">
    <property type="entry name" value="TTHA1013-like"/>
    <property type="match status" value="1"/>
</dbReference>
<dbReference type="SUPFAM" id="SSF143100">
    <property type="entry name" value="TTHA1013/TTHA0281-like"/>
    <property type="match status" value="1"/>
</dbReference>
<dbReference type="AlphaFoldDB" id="A0A654KHP9"/>
<dbReference type="KEGG" id="teq:TEQUI_1040"/>
<sequence length="94" mass="10624">MLGYRIGLPFWKSFAKLGIPLSLRIIIKHDEEANVYYATSPDLKSLIVESDTIENLLKEIELVIEGLLEVFIGNSQTRAKPSFIFPSKTSLDKL</sequence>
<dbReference type="InterPro" id="IPR035069">
    <property type="entry name" value="TTHA1013/TTHA0281-like"/>
</dbReference>